<comment type="caution">
    <text evidence="2">The sequence shown here is derived from an EMBL/GenBank/DDBJ whole genome shotgun (WGS) entry which is preliminary data.</text>
</comment>
<feature type="region of interest" description="Disordered" evidence="1">
    <location>
        <begin position="76"/>
        <end position="101"/>
    </location>
</feature>
<sequence>MEETGAPRLLQEEVTPAPATVHVAVQAVAADEIADELTAENETATLGDSIAMIANQPEEIPWFDQPCGLTPTERVMQERRSSLTRPPFAPSPLRSSMTSTY</sequence>
<dbReference type="AlphaFoldDB" id="A0A4U7B8A0"/>
<proteinExistence type="predicted"/>
<dbReference type="EMBL" id="PTQR01000021">
    <property type="protein sequence ID" value="TKX25941.1"/>
    <property type="molecule type" value="Genomic_DNA"/>
</dbReference>
<evidence type="ECO:0000313" key="2">
    <source>
        <dbReference type="EMBL" id="TKX25941.1"/>
    </source>
</evidence>
<name>A0A4U7B8A0_9PEZI</name>
<accession>A0A4U7B8A0</accession>
<dbReference type="Proteomes" id="UP000308133">
    <property type="component" value="Unassembled WGS sequence"/>
</dbReference>
<reference evidence="2 3" key="1">
    <citation type="submission" date="2018-02" db="EMBL/GenBank/DDBJ databases">
        <title>Draft genome sequences of Elsinoe sp., causing black scab on jojoba.</title>
        <authorList>
            <person name="Stodart B."/>
            <person name="Jeffress S."/>
            <person name="Ash G."/>
            <person name="Arun Chinnappa K."/>
        </authorList>
    </citation>
    <scope>NUCLEOTIDE SEQUENCE [LARGE SCALE GENOMIC DNA]</scope>
    <source>
        <strain evidence="2 3">Hillstone_2</strain>
    </source>
</reference>
<evidence type="ECO:0000313" key="3">
    <source>
        <dbReference type="Proteomes" id="UP000308133"/>
    </source>
</evidence>
<organism evidence="2 3">
    <name type="scientific">Elsinoe australis</name>
    <dbReference type="NCBI Taxonomy" id="40998"/>
    <lineage>
        <taxon>Eukaryota</taxon>
        <taxon>Fungi</taxon>
        <taxon>Dikarya</taxon>
        <taxon>Ascomycota</taxon>
        <taxon>Pezizomycotina</taxon>
        <taxon>Dothideomycetes</taxon>
        <taxon>Dothideomycetidae</taxon>
        <taxon>Myriangiales</taxon>
        <taxon>Elsinoaceae</taxon>
        <taxon>Elsinoe</taxon>
    </lineage>
</organism>
<protein>
    <submittedName>
        <fullName evidence="2">Uncharacterized protein</fullName>
    </submittedName>
</protein>
<evidence type="ECO:0000256" key="1">
    <source>
        <dbReference type="SAM" id="MobiDB-lite"/>
    </source>
</evidence>
<gene>
    <name evidence="2" type="ORF">C1H76_1787</name>
</gene>